<dbReference type="Pfam" id="PF01205">
    <property type="entry name" value="Impact_N"/>
    <property type="match status" value="1"/>
</dbReference>
<reference evidence="5" key="1">
    <citation type="submission" date="2014-09" db="EMBL/GenBank/DDBJ databases">
        <authorList>
            <person name="Sharma Rahul"/>
            <person name="Thines Marco"/>
        </authorList>
    </citation>
    <scope>NUCLEOTIDE SEQUENCE [LARGE SCALE GENOMIC DNA]</scope>
</reference>
<dbReference type="SUPFAM" id="SSF54211">
    <property type="entry name" value="Ribosomal protein S5 domain 2-like"/>
    <property type="match status" value="1"/>
</dbReference>
<dbReference type="STRING" id="401625.A0A0P1B827"/>
<dbReference type="EMBL" id="CCYA01000065">
    <property type="protein sequence ID" value="CEH11799.1"/>
    <property type="molecule type" value="Genomic_DNA"/>
</dbReference>
<keyword evidence="5" id="KW-1185">Reference proteome</keyword>
<feature type="compositionally biased region" description="Basic and acidic residues" evidence="2">
    <location>
        <begin position="110"/>
        <end position="127"/>
    </location>
</feature>
<feature type="compositionally biased region" description="Polar residues" evidence="2">
    <location>
        <begin position="223"/>
        <end position="245"/>
    </location>
</feature>
<dbReference type="InterPro" id="IPR023582">
    <property type="entry name" value="Impact"/>
</dbReference>
<evidence type="ECO:0000313" key="4">
    <source>
        <dbReference type="EMBL" id="CEH11799.1"/>
    </source>
</evidence>
<evidence type="ECO:0000256" key="1">
    <source>
        <dbReference type="ARBA" id="ARBA00007665"/>
    </source>
</evidence>
<sequence>MRRSLRAQEKARGGGSQISRKKQRLIGSASEDASDEERGGSDGGGSASESEQEALESEASDSADEWRPDERQKGGRKDRGQRGARHSSGETEEDASDMQSQDDVEEDIDLDQHRGMQKRERAAASRPDKKKKVPRIKDAKLVIPSGAELFPIGKPREKTHGAGAGIGVGASASSFFSLSMDHAGGEAPEGEETEAAQRQEEAKRMWEEIRARKAERVQPAQGRDSNVAASNAKSTSANGQGGSRAQRSVLDYMPEGDNDHVAPILWPTSTPSSRIEDRASLFIGFVYSLSSSRRTEQTRVLTHLSREVHPSLPSSIFPEMFANMRATQRGSMHDMYAWRVLKLKRGRDGLSGPGDWEIDQGCEDDGEKAGGRAVLRAIEKTGASDVLVIVSR</sequence>
<feature type="compositionally biased region" description="Basic and acidic residues" evidence="2">
    <location>
        <begin position="64"/>
        <end position="81"/>
    </location>
</feature>
<proteinExistence type="inferred from homology"/>
<dbReference type="OrthoDB" id="69641at2759"/>
<name>A0A0P1B827_9BASI</name>
<feature type="region of interest" description="Disordered" evidence="2">
    <location>
        <begin position="1"/>
        <end position="139"/>
    </location>
</feature>
<evidence type="ECO:0000256" key="2">
    <source>
        <dbReference type="SAM" id="MobiDB-lite"/>
    </source>
</evidence>
<feature type="compositionally biased region" description="Basic and acidic residues" evidence="2">
    <location>
        <begin position="1"/>
        <end position="12"/>
    </location>
</feature>
<comment type="similarity">
    <text evidence="1">Belongs to the IMPACT family.</text>
</comment>
<dbReference type="Proteomes" id="UP000054845">
    <property type="component" value="Unassembled WGS sequence"/>
</dbReference>
<dbReference type="InterPro" id="IPR001498">
    <property type="entry name" value="Impact_N"/>
</dbReference>
<protein>
    <submittedName>
        <fullName evidence="4">IMPACT FAMILY MEMBER YIGZ</fullName>
    </submittedName>
</protein>
<dbReference type="GO" id="GO:0140469">
    <property type="term" value="P:GCN2-mediated signaling"/>
    <property type="evidence" value="ECO:0007669"/>
    <property type="project" value="TreeGrafter"/>
</dbReference>
<dbReference type="GO" id="GO:0006446">
    <property type="term" value="P:regulation of translational initiation"/>
    <property type="evidence" value="ECO:0007669"/>
    <property type="project" value="TreeGrafter"/>
</dbReference>
<dbReference type="AlphaFoldDB" id="A0A0P1B827"/>
<dbReference type="InterPro" id="IPR036956">
    <property type="entry name" value="Impact_N_sf"/>
</dbReference>
<dbReference type="PANTHER" id="PTHR16301">
    <property type="entry name" value="IMPACT-RELATED"/>
    <property type="match status" value="1"/>
</dbReference>
<feature type="region of interest" description="Disordered" evidence="2">
    <location>
        <begin position="182"/>
        <end position="245"/>
    </location>
</feature>
<feature type="domain" description="Impact N-terminal" evidence="3">
    <location>
        <begin position="318"/>
        <end position="392"/>
    </location>
</feature>
<dbReference type="Gene3D" id="3.30.230.30">
    <property type="entry name" value="Impact, N-terminal domain"/>
    <property type="match status" value="1"/>
</dbReference>
<feature type="compositionally biased region" description="Acidic residues" evidence="2">
    <location>
        <begin position="50"/>
        <end position="63"/>
    </location>
</feature>
<evidence type="ECO:0000259" key="3">
    <source>
        <dbReference type="Pfam" id="PF01205"/>
    </source>
</evidence>
<accession>A0A0P1B827</accession>
<feature type="compositionally biased region" description="Acidic residues" evidence="2">
    <location>
        <begin position="90"/>
        <end position="109"/>
    </location>
</feature>
<dbReference type="GO" id="GO:0005737">
    <property type="term" value="C:cytoplasm"/>
    <property type="evidence" value="ECO:0007669"/>
    <property type="project" value="TreeGrafter"/>
</dbReference>
<evidence type="ECO:0000313" key="5">
    <source>
        <dbReference type="Proteomes" id="UP000054845"/>
    </source>
</evidence>
<feature type="compositionally biased region" description="Basic and acidic residues" evidence="2">
    <location>
        <begin position="195"/>
        <end position="216"/>
    </location>
</feature>
<organism evidence="4 5">
    <name type="scientific">Ceraceosorus bombacis</name>
    <dbReference type="NCBI Taxonomy" id="401625"/>
    <lineage>
        <taxon>Eukaryota</taxon>
        <taxon>Fungi</taxon>
        <taxon>Dikarya</taxon>
        <taxon>Basidiomycota</taxon>
        <taxon>Ustilaginomycotina</taxon>
        <taxon>Exobasidiomycetes</taxon>
        <taxon>Ceraceosorales</taxon>
        <taxon>Ceraceosoraceae</taxon>
        <taxon>Ceraceosorus</taxon>
    </lineage>
</organism>
<dbReference type="PANTHER" id="PTHR16301:SF25">
    <property type="entry name" value="PROTEIN IMPACT"/>
    <property type="match status" value="1"/>
</dbReference>
<dbReference type="InterPro" id="IPR020568">
    <property type="entry name" value="Ribosomal_Su5_D2-typ_SF"/>
</dbReference>